<evidence type="ECO:0000256" key="3">
    <source>
        <dbReference type="PIRSR" id="PIRSR607837-1"/>
    </source>
</evidence>
<proteinExistence type="inferred from homology"/>
<dbReference type="OrthoDB" id="119432at2"/>
<accession>A0A562MI26</accession>
<dbReference type="InterPro" id="IPR007837">
    <property type="entry name" value="DinB"/>
</dbReference>
<dbReference type="RefSeq" id="WP_145328157.1">
    <property type="nucleotide sequence ID" value="NZ_DAIRPU010000022.1"/>
</dbReference>
<name>A0A562MI26_9SPHI</name>
<dbReference type="Gene3D" id="1.20.120.450">
    <property type="entry name" value="dinb family like domain"/>
    <property type="match status" value="1"/>
</dbReference>
<dbReference type="Pfam" id="PF05163">
    <property type="entry name" value="DinB"/>
    <property type="match status" value="1"/>
</dbReference>
<dbReference type="AlphaFoldDB" id="A0A562MI26"/>
<evidence type="ECO:0000256" key="1">
    <source>
        <dbReference type="ARBA" id="ARBA00008635"/>
    </source>
</evidence>
<keyword evidence="2 3" id="KW-0479">Metal-binding</keyword>
<feature type="binding site" evidence="3">
    <location>
        <position position="47"/>
    </location>
    <ligand>
        <name>a divalent metal cation</name>
        <dbReference type="ChEBI" id="CHEBI:60240"/>
    </ligand>
</feature>
<organism evidence="4 5">
    <name type="scientific">Sphingobacterium siyangense</name>
    <dbReference type="NCBI Taxonomy" id="459529"/>
    <lineage>
        <taxon>Bacteria</taxon>
        <taxon>Pseudomonadati</taxon>
        <taxon>Bacteroidota</taxon>
        <taxon>Sphingobacteriia</taxon>
        <taxon>Sphingobacteriales</taxon>
        <taxon>Sphingobacteriaceae</taxon>
        <taxon>Sphingobacterium</taxon>
    </lineage>
</organism>
<evidence type="ECO:0000256" key="2">
    <source>
        <dbReference type="ARBA" id="ARBA00022723"/>
    </source>
</evidence>
<dbReference type="InterPro" id="IPR034660">
    <property type="entry name" value="DinB/YfiT-like"/>
</dbReference>
<dbReference type="GO" id="GO:0046872">
    <property type="term" value="F:metal ion binding"/>
    <property type="evidence" value="ECO:0007669"/>
    <property type="project" value="UniProtKB-KW"/>
</dbReference>
<evidence type="ECO:0000313" key="5">
    <source>
        <dbReference type="Proteomes" id="UP000315908"/>
    </source>
</evidence>
<dbReference type="EMBL" id="VLKR01000012">
    <property type="protein sequence ID" value="TWI19563.1"/>
    <property type="molecule type" value="Genomic_DNA"/>
</dbReference>
<protein>
    <submittedName>
        <fullName evidence="4">Putative damage-inducible protein DinB</fullName>
    </submittedName>
</protein>
<reference evidence="4 5" key="1">
    <citation type="journal article" date="2015" name="Stand. Genomic Sci.">
        <title>Genomic Encyclopedia of Bacterial and Archaeal Type Strains, Phase III: the genomes of soil and plant-associated and newly described type strains.</title>
        <authorList>
            <person name="Whitman W.B."/>
            <person name="Woyke T."/>
            <person name="Klenk H.P."/>
            <person name="Zhou Y."/>
            <person name="Lilburn T.G."/>
            <person name="Beck B.J."/>
            <person name="De Vos P."/>
            <person name="Vandamme P."/>
            <person name="Eisen J.A."/>
            <person name="Garrity G."/>
            <person name="Hugenholtz P."/>
            <person name="Kyrpides N.C."/>
        </authorList>
    </citation>
    <scope>NUCLEOTIDE SEQUENCE [LARGE SCALE GENOMIC DNA]</scope>
    <source>
        <strain evidence="4 5">CGMCC 1.6855</strain>
    </source>
</reference>
<dbReference type="Proteomes" id="UP000315908">
    <property type="component" value="Unassembled WGS sequence"/>
</dbReference>
<feature type="binding site" evidence="3">
    <location>
        <position position="137"/>
    </location>
    <ligand>
        <name>a divalent metal cation</name>
        <dbReference type="ChEBI" id="CHEBI:60240"/>
    </ligand>
</feature>
<dbReference type="SUPFAM" id="SSF109854">
    <property type="entry name" value="DinB/YfiT-like putative metalloenzymes"/>
    <property type="match status" value="1"/>
</dbReference>
<comment type="caution">
    <text evidence="4">The sequence shown here is derived from an EMBL/GenBank/DDBJ whole genome shotgun (WGS) entry which is preliminary data.</text>
</comment>
<comment type="similarity">
    <text evidence="1">Belongs to the DinB family.</text>
</comment>
<feature type="binding site" evidence="3">
    <location>
        <position position="133"/>
    </location>
    <ligand>
        <name>a divalent metal cation</name>
        <dbReference type="ChEBI" id="CHEBI:60240"/>
    </ligand>
</feature>
<gene>
    <name evidence="4" type="ORF">IQ31_02476</name>
</gene>
<evidence type="ECO:0000313" key="4">
    <source>
        <dbReference type="EMBL" id="TWI19563.1"/>
    </source>
</evidence>
<sequence length="166" mass="18981">MSIKKSYLIELDHETKNTKRILDRIPDDKLDWRPHEKSMSLGELAAHVVELHNWVHKAIPKDVFDFKVDYKPLKVSSVEELKTILTLGLEENKATLADIAELDWFNEWVLKAGDHEIARLPRAGAIRFIVNNHIVHHRGQLTVYLRLLDIAVPGLYGPSADEAMSS</sequence>